<evidence type="ECO:0008006" key="3">
    <source>
        <dbReference type="Google" id="ProtNLM"/>
    </source>
</evidence>
<sequence length="136" mass="14504">MTLPQLDAHTATIEAPGPVVWEAVCRYATSLARADLGLLGRALGTVPSSGFAPDGKVEVTEVALAGRHRFARYRLVFTVTAGDRPGATTVTIASYAGFAGLRGRVYRALLIGTGGHLLAVRRMLESIRRDSGARRR</sequence>
<comment type="caution">
    <text evidence="1">The sequence shown here is derived from an EMBL/GenBank/DDBJ whole genome shotgun (WGS) entry which is preliminary data.</text>
</comment>
<name>A0A7Y9I5J5_9ACTN</name>
<accession>A0A7Y9I5J5</accession>
<organism evidence="1 2">
    <name type="scientific">Microlunatus parietis</name>
    <dbReference type="NCBI Taxonomy" id="682979"/>
    <lineage>
        <taxon>Bacteria</taxon>
        <taxon>Bacillati</taxon>
        <taxon>Actinomycetota</taxon>
        <taxon>Actinomycetes</taxon>
        <taxon>Propionibacteriales</taxon>
        <taxon>Propionibacteriaceae</taxon>
        <taxon>Microlunatus</taxon>
    </lineage>
</organism>
<dbReference type="EMBL" id="JACCBU010000001">
    <property type="protein sequence ID" value="NYE70416.1"/>
    <property type="molecule type" value="Genomic_DNA"/>
</dbReference>
<evidence type="ECO:0000313" key="1">
    <source>
        <dbReference type="EMBL" id="NYE70416.1"/>
    </source>
</evidence>
<dbReference type="Proteomes" id="UP000569914">
    <property type="component" value="Unassembled WGS sequence"/>
</dbReference>
<keyword evidence="2" id="KW-1185">Reference proteome</keyword>
<proteinExistence type="predicted"/>
<dbReference type="AlphaFoldDB" id="A0A7Y9I5J5"/>
<protein>
    <recommendedName>
        <fullName evidence="3">Polyketide cyclase / dehydrase and lipid transport</fullName>
    </recommendedName>
</protein>
<evidence type="ECO:0000313" key="2">
    <source>
        <dbReference type="Proteomes" id="UP000569914"/>
    </source>
</evidence>
<reference evidence="1 2" key="1">
    <citation type="submission" date="2020-07" db="EMBL/GenBank/DDBJ databases">
        <title>Sequencing the genomes of 1000 actinobacteria strains.</title>
        <authorList>
            <person name="Klenk H.-P."/>
        </authorList>
    </citation>
    <scope>NUCLEOTIDE SEQUENCE [LARGE SCALE GENOMIC DNA]</scope>
    <source>
        <strain evidence="1 2">DSM 22083</strain>
    </source>
</reference>
<dbReference type="RefSeq" id="WP_179749845.1">
    <property type="nucleotide sequence ID" value="NZ_JACCBU010000001.1"/>
</dbReference>
<gene>
    <name evidence="1" type="ORF">BKA15_001745</name>
</gene>